<dbReference type="HOGENOM" id="CLU_2839919_0_0_5"/>
<keyword evidence="2" id="KW-1185">Reference proteome</keyword>
<dbReference type="Proteomes" id="UP000001095">
    <property type="component" value="Unassembled WGS sequence"/>
</dbReference>
<sequence length="65" mass="7355">MAIALDEAKLTELEIKKMPEGGYLVLDPIGRDRDGFNYRPPFRFAATSVDEALKYIKGRLEPKKA</sequence>
<dbReference type="PATRIC" id="fig|883079.3.peg.1754"/>
<gene>
    <name evidence="1" type="ORF">HMPREF9696_01722</name>
</gene>
<evidence type="ECO:0000313" key="1">
    <source>
        <dbReference type="EMBL" id="EKS37772.1"/>
    </source>
</evidence>
<organism evidence="1 2">
    <name type="scientific">Afipia clevelandensis ATCC 49720</name>
    <dbReference type="NCBI Taxonomy" id="883079"/>
    <lineage>
        <taxon>Bacteria</taxon>
        <taxon>Pseudomonadati</taxon>
        <taxon>Pseudomonadota</taxon>
        <taxon>Alphaproteobacteria</taxon>
        <taxon>Hyphomicrobiales</taxon>
        <taxon>Nitrobacteraceae</taxon>
        <taxon>Afipia</taxon>
    </lineage>
</organism>
<proteinExistence type="predicted"/>
<dbReference type="EMBL" id="AGWY01000007">
    <property type="protein sequence ID" value="EKS37772.1"/>
    <property type="molecule type" value="Genomic_DNA"/>
</dbReference>
<name>K8P5E6_9BRAD</name>
<accession>K8P5E6</accession>
<dbReference type="AlphaFoldDB" id="K8P5E6"/>
<reference evidence="1 2" key="1">
    <citation type="submission" date="2012-04" db="EMBL/GenBank/DDBJ databases">
        <title>The Genome Sequence of Afipia clevelandensis ATCC 49720.</title>
        <authorList>
            <consortium name="The Broad Institute Genome Sequencing Platform"/>
            <person name="Earl A."/>
            <person name="Ward D."/>
            <person name="Feldgarden M."/>
            <person name="Gevers D."/>
            <person name="Huys G."/>
            <person name="Walker B."/>
            <person name="Young S.K."/>
            <person name="Zeng Q."/>
            <person name="Gargeya S."/>
            <person name="Fitzgerald M."/>
            <person name="Haas B."/>
            <person name="Abouelleil A."/>
            <person name="Alvarado L."/>
            <person name="Arachchi H.M."/>
            <person name="Berlin A."/>
            <person name="Chapman S.B."/>
            <person name="Goldberg J."/>
            <person name="Griggs A."/>
            <person name="Gujja S."/>
            <person name="Hansen M."/>
            <person name="Howarth C."/>
            <person name="Imamovic A."/>
            <person name="Larimer J."/>
            <person name="McCowen C."/>
            <person name="Montmayeur A."/>
            <person name="Murphy C."/>
            <person name="Neiman D."/>
            <person name="Pearson M."/>
            <person name="Priest M."/>
            <person name="Roberts A."/>
            <person name="Saif S."/>
            <person name="Shea T."/>
            <person name="Sisk P."/>
            <person name="Sykes S."/>
            <person name="Wortman J."/>
            <person name="Nusbaum C."/>
            <person name="Birren B."/>
        </authorList>
    </citation>
    <scope>NUCLEOTIDE SEQUENCE [LARGE SCALE GENOMIC DNA]</scope>
    <source>
        <strain evidence="1 2">ATCC 49720</strain>
    </source>
</reference>
<dbReference type="RefSeq" id="WP_002712588.1">
    <property type="nucleotide sequence ID" value="NZ_KB375281.1"/>
</dbReference>
<evidence type="ECO:0000313" key="2">
    <source>
        <dbReference type="Proteomes" id="UP000001095"/>
    </source>
</evidence>
<protein>
    <submittedName>
        <fullName evidence="1">Uncharacterized protein</fullName>
    </submittedName>
</protein>
<comment type="caution">
    <text evidence="1">The sequence shown here is derived from an EMBL/GenBank/DDBJ whole genome shotgun (WGS) entry which is preliminary data.</text>
</comment>